<dbReference type="AlphaFoldDB" id="A0A418Y680"/>
<dbReference type="Proteomes" id="UP000284006">
    <property type="component" value="Unassembled WGS sequence"/>
</dbReference>
<evidence type="ECO:0000313" key="3">
    <source>
        <dbReference type="Proteomes" id="UP000284006"/>
    </source>
</evidence>
<reference evidence="2 3" key="1">
    <citation type="submission" date="2018-09" db="EMBL/GenBank/DDBJ databases">
        <authorList>
            <person name="Zhu H."/>
        </authorList>
    </citation>
    <scope>NUCLEOTIDE SEQUENCE [LARGE SCALE GENOMIC DNA]</scope>
    <source>
        <strain evidence="2 3">K1S02-61</strain>
    </source>
</reference>
<feature type="region of interest" description="Disordered" evidence="1">
    <location>
        <begin position="48"/>
        <end position="70"/>
    </location>
</feature>
<name>A0A418Y680_9BURK</name>
<keyword evidence="3" id="KW-1185">Reference proteome</keyword>
<evidence type="ECO:0000313" key="2">
    <source>
        <dbReference type="EMBL" id="RJG23013.1"/>
    </source>
</evidence>
<organism evidence="2 3">
    <name type="scientific">Massilia cavernae</name>
    <dbReference type="NCBI Taxonomy" id="2320864"/>
    <lineage>
        <taxon>Bacteria</taxon>
        <taxon>Pseudomonadati</taxon>
        <taxon>Pseudomonadota</taxon>
        <taxon>Betaproteobacteria</taxon>
        <taxon>Burkholderiales</taxon>
        <taxon>Oxalobacteraceae</taxon>
        <taxon>Telluria group</taxon>
        <taxon>Massilia</taxon>
    </lineage>
</organism>
<dbReference type="EMBL" id="QYUP01000050">
    <property type="protein sequence ID" value="RJG23013.1"/>
    <property type="molecule type" value="Genomic_DNA"/>
</dbReference>
<sequence length="70" mass="8079">MDRSRSSEAMVKHKQPSKEEVREWLRTEIARRRPPPDPVQIRRELAWEPAPAPAPAPALQAVKPFRTTAR</sequence>
<proteinExistence type="predicted"/>
<protein>
    <submittedName>
        <fullName evidence="2">Uncharacterized protein</fullName>
    </submittedName>
</protein>
<gene>
    <name evidence="2" type="ORF">D3872_04935</name>
</gene>
<evidence type="ECO:0000256" key="1">
    <source>
        <dbReference type="SAM" id="MobiDB-lite"/>
    </source>
</evidence>
<feature type="region of interest" description="Disordered" evidence="1">
    <location>
        <begin position="1"/>
        <end position="22"/>
    </location>
</feature>
<comment type="caution">
    <text evidence="2">The sequence shown here is derived from an EMBL/GenBank/DDBJ whole genome shotgun (WGS) entry which is preliminary data.</text>
</comment>
<accession>A0A418Y680</accession>